<accession>A0ABV9TD61</accession>
<dbReference type="InterPro" id="IPR029069">
    <property type="entry name" value="HotDog_dom_sf"/>
</dbReference>
<dbReference type="Proteomes" id="UP001595926">
    <property type="component" value="Unassembled WGS sequence"/>
</dbReference>
<dbReference type="Gene3D" id="3.10.129.10">
    <property type="entry name" value="Hotdog Thioesterase"/>
    <property type="match status" value="1"/>
</dbReference>
<name>A0ABV9TD61_9GAMM</name>
<evidence type="ECO:0000256" key="2">
    <source>
        <dbReference type="ARBA" id="ARBA00022801"/>
    </source>
</evidence>
<reference evidence="4" key="1">
    <citation type="journal article" date="2019" name="Int. J. Syst. Evol. Microbiol.">
        <title>The Global Catalogue of Microorganisms (GCM) 10K type strain sequencing project: providing services to taxonomists for standard genome sequencing and annotation.</title>
        <authorList>
            <consortium name="The Broad Institute Genomics Platform"/>
            <consortium name="The Broad Institute Genome Sequencing Center for Infectious Disease"/>
            <person name="Wu L."/>
            <person name="Ma J."/>
        </authorList>
    </citation>
    <scope>NUCLEOTIDE SEQUENCE [LARGE SCALE GENOMIC DNA]</scope>
    <source>
        <strain evidence="4">CGMCC 1.13718</strain>
    </source>
</reference>
<dbReference type="PIRSF" id="PIRSF003230">
    <property type="entry name" value="YbgC"/>
    <property type="match status" value="1"/>
</dbReference>
<dbReference type="PANTHER" id="PTHR31793">
    <property type="entry name" value="4-HYDROXYBENZOYL-COA THIOESTERASE FAMILY MEMBER"/>
    <property type="match status" value="1"/>
</dbReference>
<gene>
    <name evidence="3" type="ORF">ACFPDQ_06645</name>
</gene>
<evidence type="ECO:0000313" key="3">
    <source>
        <dbReference type="EMBL" id="MFC4892726.1"/>
    </source>
</evidence>
<proteinExistence type="inferred from homology"/>
<dbReference type="InterPro" id="IPR006684">
    <property type="entry name" value="YbgC/YbaW"/>
</dbReference>
<keyword evidence="4" id="KW-1185">Reference proteome</keyword>
<comment type="caution">
    <text evidence="3">The sequence shown here is derived from an EMBL/GenBank/DDBJ whole genome shotgun (WGS) entry which is preliminary data.</text>
</comment>
<dbReference type="SUPFAM" id="SSF54637">
    <property type="entry name" value="Thioesterase/thiol ester dehydrase-isomerase"/>
    <property type="match status" value="1"/>
</dbReference>
<keyword evidence="2 3" id="KW-0378">Hydrolase</keyword>
<dbReference type="RefSeq" id="WP_119330079.1">
    <property type="nucleotide sequence ID" value="NZ_JBHSJH010000002.1"/>
</dbReference>
<comment type="similarity">
    <text evidence="1">Belongs to the 4-hydroxybenzoyl-CoA thioesterase family.</text>
</comment>
<dbReference type="Pfam" id="PF13279">
    <property type="entry name" value="4HBT_2"/>
    <property type="match status" value="1"/>
</dbReference>
<dbReference type="EC" id="3.1.2.-" evidence="3"/>
<dbReference type="CDD" id="cd00586">
    <property type="entry name" value="4HBT"/>
    <property type="match status" value="1"/>
</dbReference>
<dbReference type="GO" id="GO:0016787">
    <property type="term" value="F:hydrolase activity"/>
    <property type="evidence" value="ECO:0007669"/>
    <property type="project" value="UniProtKB-KW"/>
</dbReference>
<dbReference type="PANTHER" id="PTHR31793:SF27">
    <property type="entry name" value="NOVEL THIOESTERASE SUPERFAMILY DOMAIN AND SAPOSIN A-TYPE DOMAIN CONTAINING PROTEIN (0610012H03RIK)"/>
    <property type="match status" value="1"/>
</dbReference>
<protein>
    <submittedName>
        <fullName evidence="3">Acyl-CoA thioesterase</fullName>
        <ecNumber evidence="3">3.1.2.-</ecNumber>
    </submittedName>
</protein>
<sequence>MTNRRCFKLITNIRWSDTDKYGHVNNGKYFDYFEEARTTWVYQTPALIEWAKENTIQLVISEQCCNYKIPLTHPNKLEVSQTVIKCGAASIELNYEIKISGSNEIATTAHVKLACYNATTGRLHKLPKEIKDYLLENDN</sequence>
<evidence type="ECO:0000313" key="4">
    <source>
        <dbReference type="Proteomes" id="UP001595926"/>
    </source>
</evidence>
<dbReference type="InterPro" id="IPR050563">
    <property type="entry name" value="4-hydroxybenzoyl-CoA_TE"/>
</dbReference>
<dbReference type="EMBL" id="JBHSJH010000002">
    <property type="protein sequence ID" value="MFC4892726.1"/>
    <property type="molecule type" value="Genomic_DNA"/>
</dbReference>
<organism evidence="3 4">
    <name type="scientific">Pseudofrancisella aestuarii</name>
    <dbReference type="NCBI Taxonomy" id="2670347"/>
    <lineage>
        <taxon>Bacteria</taxon>
        <taxon>Pseudomonadati</taxon>
        <taxon>Pseudomonadota</taxon>
        <taxon>Gammaproteobacteria</taxon>
        <taxon>Thiotrichales</taxon>
        <taxon>Francisellaceae</taxon>
        <taxon>Pseudofrancisella</taxon>
    </lineage>
</organism>
<evidence type="ECO:0000256" key="1">
    <source>
        <dbReference type="ARBA" id="ARBA00005953"/>
    </source>
</evidence>